<evidence type="ECO:0000313" key="3">
    <source>
        <dbReference type="Proteomes" id="UP001557470"/>
    </source>
</evidence>
<organism evidence="2 3">
    <name type="scientific">Umbra pygmaea</name>
    <name type="common">Eastern mudminnow</name>
    <dbReference type="NCBI Taxonomy" id="75934"/>
    <lineage>
        <taxon>Eukaryota</taxon>
        <taxon>Metazoa</taxon>
        <taxon>Chordata</taxon>
        <taxon>Craniata</taxon>
        <taxon>Vertebrata</taxon>
        <taxon>Euteleostomi</taxon>
        <taxon>Actinopterygii</taxon>
        <taxon>Neopterygii</taxon>
        <taxon>Teleostei</taxon>
        <taxon>Protacanthopterygii</taxon>
        <taxon>Esociformes</taxon>
        <taxon>Umbridae</taxon>
        <taxon>Umbra</taxon>
    </lineage>
</organism>
<reference evidence="2 3" key="1">
    <citation type="submission" date="2024-06" db="EMBL/GenBank/DDBJ databases">
        <authorList>
            <person name="Pan Q."/>
            <person name="Wen M."/>
            <person name="Jouanno E."/>
            <person name="Zahm M."/>
            <person name="Klopp C."/>
            <person name="Cabau C."/>
            <person name="Louis A."/>
            <person name="Berthelot C."/>
            <person name="Parey E."/>
            <person name="Roest Crollius H."/>
            <person name="Montfort J."/>
            <person name="Robinson-Rechavi M."/>
            <person name="Bouchez O."/>
            <person name="Lampietro C."/>
            <person name="Lopez Roques C."/>
            <person name="Donnadieu C."/>
            <person name="Postlethwait J."/>
            <person name="Bobe J."/>
            <person name="Verreycken H."/>
            <person name="Guiguen Y."/>
        </authorList>
    </citation>
    <scope>NUCLEOTIDE SEQUENCE [LARGE SCALE GENOMIC DNA]</scope>
    <source>
        <strain evidence="2">Up_M1</strain>
        <tissue evidence="2">Testis</tissue>
    </source>
</reference>
<dbReference type="AlphaFoldDB" id="A0ABD0X4R0"/>
<evidence type="ECO:0000313" key="2">
    <source>
        <dbReference type="EMBL" id="KAL0994164.1"/>
    </source>
</evidence>
<dbReference type="EMBL" id="JAGEUA010000003">
    <property type="protein sequence ID" value="KAL0994164.1"/>
    <property type="molecule type" value="Genomic_DNA"/>
</dbReference>
<gene>
    <name evidence="2" type="ORF">UPYG_G00118580</name>
</gene>
<comment type="caution">
    <text evidence="2">The sequence shown here is derived from an EMBL/GenBank/DDBJ whole genome shotgun (WGS) entry which is preliminary data.</text>
</comment>
<evidence type="ECO:0000256" key="1">
    <source>
        <dbReference type="SAM" id="MobiDB-lite"/>
    </source>
</evidence>
<sequence length="139" mass="16041">MSRGVLETMAQLKLKKTVLFVFVSYRNNTVAVFAEQVVRSEERLNNVVRGRRRLNKREQILQAPKQARLSEKTALATLSPCQIEQRQRPVRGQKAQGTDPIFRPDRAVSWREHNTSKRAADRRDCKVSPTQRVARELTS</sequence>
<proteinExistence type="predicted"/>
<feature type="region of interest" description="Disordered" evidence="1">
    <location>
        <begin position="83"/>
        <end position="139"/>
    </location>
</feature>
<feature type="compositionally biased region" description="Basic and acidic residues" evidence="1">
    <location>
        <begin position="102"/>
        <end position="126"/>
    </location>
</feature>
<protein>
    <submittedName>
        <fullName evidence="2">Uncharacterized protein</fullName>
    </submittedName>
</protein>
<name>A0ABD0X4R0_UMBPY</name>
<dbReference type="Proteomes" id="UP001557470">
    <property type="component" value="Unassembled WGS sequence"/>
</dbReference>
<keyword evidence="3" id="KW-1185">Reference proteome</keyword>
<accession>A0ABD0X4R0</accession>